<protein>
    <submittedName>
        <fullName evidence="2">Uncharacterized protein</fullName>
    </submittedName>
</protein>
<name>B9SNU0_RICCO</name>
<dbReference type="EMBL" id="EQ974052">
    <property type="protein sequence ID" value="EEF34730.1"/>
    <property type="molecule type" value="Genomic_DNA"/>
</dbReference>
<organism evidence="2 3">
    <name type="scientific">Ricinus communis</name>
    <name type="common">Castor bean</name>
    <dbReference type="NCBI Taxonomy" id="3988"/>
    <lineage>
        <taxon>Eukaryota</taxon>
        <taxon>Viridiplantae</taxon>
        <taxon>Streptophyta</taxon>
        <taxon>Embryophyta</taxon>
        <taxon>Tracheophyta</taxon>
        <taxon>Spermatophyta</taxon>
        <taxon>Magnoliopsida</taxon>
        <taxon>eudicotyledons</taxon>
        <taxon>Gunneridae</taxon>
        <taxon>Pentapetalae</taxon>
        <taxon>rosids</taxon>
        <taxon>fabids</taxon>
        <taxon>Malpighiales</taxon>
        <taxon>Euphorbiaceae</taxon>
        <taxon>Acalyphoideae</taxon>
        <taxon>Acalypheae</taxon>
        <taxon>Ricinus</taxon>
    </lineage>
</organism>
<dbReference type="Proteomes" id="UP000008311">
    <property type="component" value="Unassembled WGS sequence"/>
</dbReference>
<gene>
    <name evidence="2" type="ORF">RCOM_1278630</name>
</gene>
<evidence type="ECO:0000313" key="3">
    <source>
        <dbReference type="Proteomes" id="UP000008311"/>
    </source>
</evidence>
<dbReference type="STRING" id="3988.B9SNU0"/>
<dbReference type="InParanoid" id="B9SNU0"/>
<reference evidence="3" key="1">
    <citation type="journal article" date="2010" name="Nat. Biotechnol.">
        <title>Draft genome sequence of the oilseed species Ricinus communis.</title>
        <authorList>
            <person name="Chan A.P."/>
            <person name="Crabtree J."/>
            <person name="Zhao Q."/>
            <person name="Lorenzi H."/>
            <person name="Orvis J."/>
            <person name="Puiu D."/>
            <person name="Melake-Berhan A."/>
            <person name="Jones K.M."/>
            <person name="Redman J."/>
            <person name="Chen G."/>
            <person name="Cahoon E.B."/>
            <person name="Gedil M."/>
            <person name="Stanke M."/>
            <person name="Haas B.J."/>
            <person name="Wortman J.R."/>
            <person name="Fraser-Liggett C.M."/>
            <person name="Ravel J."/>
            <person name="Rabinowicz P.D."/>
        </authorList>
    </citation>
    <scope>NUCLEOTIDE SEQUENCE [LARGE SCALE GENOMIC DNA]</scope>
    <source>
        <strain evidence="3">cv. Hale</strain>
    </source>
</reference>
<feature type="compositionally biased region" description="Polar residues" evidence="1">
    <location>
        <begin position="64"/>
        <end position="78"/>
    </location>
</feature>
<evidence type="ECO:0000313" key="2">
    <source>
        <dbReference type="EMBL" id="EEF34730.1"/>
    </source>
</evidence>
<feature type="region of interest" description="Disordered" evidence="1">
    <location>
        <begin position="1"/>
        <end position="133"/>
    </location>
</feature>
<evidence type="ECO:0000256" key="1">
    <source>
        <dbReference type="SAM" id="MobiDB-lite"/>
    </source>
</evidence>
<proteinExistence type="predicted"/>
<keyword evidence="3" id="KW-1185">Reference proteome</keyword>
<feature type="compositionally biased region" description="Low complexity" evidence="1">
    <location>
        <begin position="38"/>
        <end position="59"/>
    </location>
</feature>
<sequence>MRRTKGRGGGGGKTQHHHLYESWAVKADDNKPHHQPQEQEQQESNIESSSITSISCQQQKSHDTYQNPKWVSRNGPSHSSKHDIVENFELGSPKSGPSLIAEVGSSNRELENKENNDVGLNKSKSKYGKEGYETKDGVDDVECLLEKLRLGVDEPELSEEQLRIMISCKRMR</sequence>
<feature type="compositionally biased region" description="Basic and acidic residues" evidence="1">
    <location>
        <begin position="26"/>
        <end position="37"/>
    </location>
</feature>
<accession>B9SNU0</accession>
<dbReference type="AlphaFoldDB" id="B9SNU0"/>